<dbReference type="Gene3D" id="1.10.510.10">
    <property type="entry name" value="Transferase(Phosphotransferase) domain 1"/>
    <property type="match status" value="1"/>
</dbReference>
<evidence type="ECO:0000256" key="2">
    <source>
        <dbReference type="ARBA" id="ARBA00022741"/>
    </source>
</evidence>
<keyword evidence="1" id="KW-0808">Transferase</keyword>
<dbReference type="Proteomes" id="UP000627838">
    <property type="component" value="Unassembled WGS sequence"/>
</dbReference>
<dbReference type="PANTHER" id="PTHR43289:SF34">
    <property type="entry name" value="SERINE_THREONINE-PROTEIN KINASE YBDM-RELATED"/>
    <property type="match status" value="1"/>
</dbReference>
<dbReference type="GO" id="GO:0004674">
    <property type="term" value="F:protein serine/threonine kinase activity"/>
    <property type="evidence" value="ECO:0007669"/>
    <property type="project" value="UniProtKB-KW"/>
</dbReference>
<proteinExistence type="predicted"/>
<dbReference type="SUPFAM" id="SSF56112">
    <property type="entry name" value="Protein kinase-like (PK-like)"/>
    <property type="match status" value="1"/>
</dbReference>
<keyword evidence="7" id="KW-0812">Transmembrane</keyword>
<dbReference type="PROSITE" id="PS00107">
    <property type="entry name" value="PROTEIN_KINASE_ATP"/>
    <property type="match status" value="1"/>
</dbReference>
<feature type="binding site" evidence="5">
    <location>
        <position position="48"/>
    </location>
    <ligand>
        <name>ATP</name>
        <dbReference type="ChEBI" id="CHEBI:30616"/>
    </ligand>
</feature>
<dbReference type="EMBL" id="JADBDZ010000001">
    <property type="protein sequence ID" value="MBE1531413.1"/>
    <property type="molecule type" value="Genomic_DNA"/>
</dbReference>
<dbReference type="RefSeq" id="WP_318783951.1">
    <property type="nucleotide sequence ID" value="NZ_JADBDZ010000001.1"/>
</dbReference>
<keyword evidence="7" id="KW-0472">Membrane</keyword>
<evidence type="ECO:0000259" key="8">
    <source>
        <dbReference type="PROSITE" id="PS50011"/>
    </source>
</evidence>
<feature type="compositionally biased region" description="Pro residues" evidence="6">
    <location>
        <begin position="340"/>
        <end position="364"/>
    </location>
</feature>
<dbReference type="PANTHER" id="PTHR43289">
    <property type="entry name" value="MITOGEN-ACTIVATED PROTEIN KINASE KINASE KINASE 20-RELATED"/>
    <property type="match status" value="1"/>
</dbReference>
<dbReference type="InterPro" id="IPR000719">
    <property type="entry name" value="Prot_kinase_dom"/>
</dbReference>
<evidence type="ECO:0000313" key="10">
    <source>
        <dbReference type="Proteomes" id="UP000627838"/>
    </source>
</evidence>
<protein>
    <submittedName>
        <fullName evidence="9">Serine/threonine protein kinase</fullName>
    </submittedName>
</protein>
<evidence type="ECO:0000256" key="1">
    <source>
        <dbReference type="ARBA" id="ARBA00022679"/>
    </source>
</evidence>
<evidence type="ECO:0000256" key="3">
    <source>
        <dbReference type="ARBA" id="ARBA00022777"/>
    </source>
</evidence>
<feature type="compositionally biased region" description="Pro residues" evidence="6">
    <location>
        <begin position="422"/>
        <end position="434"/>
    </location>
</feature>
<dbReference type="SMART" id="SM00220">
    <property type="entry name" value="S_TKc"/>
    <property type="match status" value="1"/>
</dbReference>
<dbReference type="PROSITE" id="PS00108">
    <property type="entry name" value="PROTEIN_KINASE_ST"/>
    <property type="match status" value="1"/>
</dbReference>
<sequence length="575" mass="60103">MESRIYEALAHDDPHEIGGYRVIARLGAGGMGRVFLGATQSGRRLAIKVVRPEFADDPEFRRRFTQEVAAAQRVKSLYTAPVIDADTTGPMPWLATEHIPGPSLAAAVQESGPLPAETLRTLGAGVIEALQVIHRVGIVHRDLKPSNVLLASDGPRVIDFGVARAADATPLTRTGGIVGSPHYMAPEQVHGSSATPALDVFAFGCLLFFAATARSPFGDGPPQAVMFRIANNEPDLDGCPDELRSLVERCLRREPADRPAPEAILNELTADRPAAPPDGWLPEPVTTVLRDYEAVPDGPSRRQAPTGGHPSPPPPPVGPATPTPGQSTPAPGQTVAVGPPGTPPPGTPPPGTYGYPPHVPPAGPPSGGNNKTLLLAGGSVVGVLLLVFVATALFLTNRDDPPSSAADPGHVPETTRSTAPVNPAPAPSTVPPSGPAGGSPTESAGASASPGGGEEARPPGTFIDEYEGIDITRDYGIFFTDEPTRPKEDLIGDLNYTGYSVRGESKFGQIESGQSASYETCHANTKYSDGLSMPPNGSKWCVYTNTGLLGIVTIKEINDDFVTIDLKVWQGPADQ</sequence>
<keyword evidence="7" id="KW-1133">Transmembrane helix</keyword>
<dbReference type="Gene3D" id="3.30.200.20">
    <property type="entry name" value="Phosphorylase Kinase, domain 1"/>
    <property type="match status" value="1"/>
</dbReference>
<feature type="domain" description="Protein kinase" evidence="8">
    <location>
        <begin position="20"/>
        <end position="281"/>
    </location>
</feature>
<keyword evidence="4 5" id="KW-0067">ATP-binding</keyword>
<keyword evidence="3 9" id="KW-0418">Kinase</keyword>
<name>A0ABR9JLH7_9ACTN</name>
<feature type="compositionally biased region" description="Low complexity" evidence="6">
    <location>
        <begin position="323"/>
        <end position="339"/>
    </location>
</feature>
<feature type="compositionally biased region" description="Pro residues" evidence="6">
    <location>
        <begin position="310"/>
        <end position="322"/>
    </location>
</feature>
<feature type="region of interest" description="Disordered" evidence="6">
    <location>
        <begin position="295"/>
        <end position="366"/>
    </location>
</feature>
<gene>
    <name evidence="9" type="ORF">H4W34_001246</name>
</gene>
<evidence type="ECO:0000256" key="5">
    <source>
        <dbReference type="PROSITE-ProRule" id="PRU10141"/>
    </source>
</evidence>
<reference evidence="9 10" key="1">
    <citation type="submission" date="2020-10" db="EMBL/GenBank/DDBJ databases">
        <title>Sequencing the genomes of 1000 actinobacteria strains.</title>
        <authorList>
            <person name="Klenk H.-P."/>
        </authorList>
    </citation>
    <scope>NUCLEOTIDE SEQUENCE [LARGE SCALE GENOMIC DNA]</scope>
    <source>
        <strain evidence="9 10">DSM 46744</strain>
    </source>
</reference>
<dbReference type="InterPro" id="IPR008271">
    <property type="entry name" value="Ser/Thr_kinase_AS"/>
</dbReference>
<evidence type="ECO:0000256" key="7">
    <source>
        <dbReference type="SAM" id="Phobius"/>
    </source>
</evidence>
<dbReference type="Pfam" id="PF00069">
    <property type="entry name" value="Pkinase"/>
    <property type="match status" value="1"/>
</dbReference>
<keyword evidence="9" id="KW-0723">Serine/threonine-protein kinase</keyword>
<dbReference type="InterPro" id="IPR011009">
    <property type="entry name" value="Kinase-like_dom_sf"/>
</dbReference>
<keyword evidence="2 5" id="KW-0547">Nucleotide-binding</keyword>
<evidence type="ECO:0000256" key="4">
    <source>
        <dbReference type="ARBA" id="ARBA00022840"/>
    </source>
</evidence>
<evidence type="ECO:0000256" key="6">
    <source>
        <dbReference type="SAM" id="MobiDB-lite"/>
    </source>
</evidence>
<accession>A0ABR9JLH7</accession>
<feature type="transmembrane region" description="Helical" evidence="7">
    <location>
        <begin position="373"/>
        <end position="395"/>
    </location>
</feature>
<dbReference type="InterPro" id="IPR017441">
    <property type="entry name" value="Protein_kinase_ATP_BS"/>
</dbReference>
<feature type="compositionally biased region" description="Low complexity" evidence="6">
    <location>
        <begin position="438"/>
        <end position="449"/>
    </location>
</feature>
<feature type="region of interest" description="Disordered" evidence="6">
    <location>
        <begin position="397"/>
        <end position="462"/>
    </location>
</feature>
<dbReference type="PROSITE" id="PS50011">
    <property type="entry name" value="PROTEIN_KINASE_DOM"/>
    <property type="match status" value="1"/>
</dbReference>
<organism evidence="9 10">
    <name type="scientific">Actinomadura algeriensis</name>
    <dbReference type="NCBI Taxonomy" id="1679523"/>
    <lineage>
        <taxon>Bacteria</taxon>
        <taxon>Bacillati</taxon>
        <taxon>Actinomycetota</taxon>
        <taxon>Actinomycetes</taxon>
        <taxon>Streptosporangiales</taxon>
        <taxon>Thermomonosporaceae</taxon>
        <taxon>Actinomadura</taxon>
    </lineage>
</organism>
<keyword evidence="10" id="KW-1185">Reference proteome</keyword>
<evidence type="ECO:0000313" key="9">
    <source>
        <dbReference type="EMBL" id="MBE1531413.1"/>
    </source>
</evidence>
<dbReference type="CDD" id="cd14014">
    <property type="entry name" value="STKc_PknB_like"/>
    <property type="match status" value="1"/>
</dbReference>
<comment type="caution">
    <text evidence="9">The sequence shown here is derived from an EMBL/GenBank/DDBJ whole genome shotgun (WGS) entry which is preliminary data.</text>
</comment>